<dbReference type="Pfam" id="PF13091">
    <property type="entry name" value="PLDc_2"/>
    <property type="match status" value="2"/>
</dbReference>
<dbReference type="Proteomes" id="UP000008366">
    <property type="component" value="Unassembled WGS sequence"/>
</dbReference>
<dbReference type="OrthoDB" id="9762009at2"/>
<keyword evidence="3" id="KW-0444">Lipid biosynthesis</keyword>
<protein>
    <recommendedName>
        <fullName evidence="12">Cardiolipin synthase</fullName>
        <ecNumber evidence="12">2.7.8.-</ecNumber>
    </recommendedName>
</protein>
<dbReference type="InterPro" id="IPR001736">
    <property type="entry name" value="PLipase_D/transphosphatidylase"/>
</dbReference>
<evidence type="ECO:0000259" key="14">
    <source>
        <dbReference type="PROSITE" id="PS50035"/>
    </source>
</evidence>
<evidence type="ECO:0000256" key="2">
    <source>
        <dbReference type="ARBA" id="ARBA00022475"/>
    </source>
</evidence>
<evidence type="ECO:0000256" key="7">
    <source>
        <dbReference type="ARBA" id="ARBA00022989"/>
    </source>
</evidence>
<keyword evidence="5 13" id="KW-0812">Transmembrane</keyword>
<dbReference type="Pfam" id="PF13396">
    <property type="entry name" value="PLDc_N"/>
    <property type="match status" value="1"/>
</dbReference>
<evidence type="ECO:0000256" key="1">
    <source>
        <dbReference type="ARBA" id="ARBA00004651"/>
    </source>
</evidence>
<dbReference type="PROSITE" id="PS50035">
    <property type="entry name" value="PLD"/>
    <property type="match status" value="2"/>
</dbReference>
<dbReference type="Gene3D" id="3.30.870.10">
    <property type="entry name" value="Endonuclease Chain A"/>
    <property type="match status" value="2"/>
</dbReference>
<evidence type="ECO:0000256" key="9">
    <source>
        <dbReference type="ARBA" id="ARBA00023136"/>
    </source>
</evidence>
<gene>
    <name evidence="15" type="primary">cls</name>
    <name evidence="15" type="ORF">KILIM_014_00060</name>
</gene>
<dbReference type="PANTHER" id="PTHR21248:SF22">
    <property type="entry name" value="PHOSPHOLIPASE D"/>
    <property type="match status" value="1"/>
</dbReference>
<dbReference type="EC" id="2.7.8.-" evidence="12"/>
<proteinExistence type="predicted"/>
<dbReference type="EMBL" id="BAHD01000014">
    <property type="protein sequence ID" value="GAB94871.1"/>
    <property type="molecule type" value="Genomic_DNA"/>
</dbReference>
<evidence type="ECO:0000256" key="11">
    <source>
        <dbReference type="ARBA" id="ARBA00023264"/>
    </source>
</evidence>
<dbReference type="SUPFAM" id="SSF56024">
    <property type="entry name" value="Phospholipase D/nuclease"/>
    <property type="match status" value="2"/>
</dbReference>
<feature type="domain" description="PLD phosphodiesterase" evidence="14">
    <location>
        <begin position="219"/>
        <end position="246"/>
    </location>
</feature>
<name>K6WM66_9MICO</name>
<reference evidence="15 16" key="1">
    <citation type="submission" date="2012-08" db="EMBL/GenBank/DDBJ databases">
        <title>Whole genome shotgun sequence of Kineosphaera limosa NBRC 100340.</title>
        <authorList>
            <person name="Yoshida I."/>
            <person name="Isaki S."/>
            <person name="Hosoyama A."/>
            <person name="Tsuchikane K."/>
            <person name="Katsumata H."/>
            <person name="Ando Y."/>
            <person name="Ohji S."/>
            <person name="Hamada M."/>
            <person name="Tamura T."/>
            <person name="Yamazoe A."/>
            <person name="Yamazaki S."/>
            <person name="Fujita N."/>
        </authorList>
    </citation>
    <scope>NUCLEOTIDE SEQUENCE [LARGE SCALE GENOMIC DNA]</scope>
    <source>
        <strain evidence="15 16">NBRC 100340</strain>
    </source>
</reference>
<evidence type="ECO:0000313" key="15">
    <source>
        <dbReference type="EMBL" id="GAB94871.1"/>
    </source>
</evidence>
<evidence type="ECO:0000256" key="4">
    <source>
        <dbReference type="ARBA" id="ARBA00022679"/>
    </source>
</evidence>
<dbReference type="NCBIfam" id="TIGR04265">
    <property type="entry name" value="bac_cardiolipin"/>
    <property type="match status" value="1"/>
</dbReference>
<keyword evidence="9 13" id="KW-0472">Membrane</keyword>
<comment type="subcellular location">
    <subcellularLocation>
        <location evidence="1">Cell membrane</location>
        <topology evidence="1">Multi-pass membrane protein</topology>
    </subcellularLocation>
</comment>
<dbReference type="GO" id="GO:0005886">
    <property type="term" value="C:plasma membrane"/>
    <property type="evidence" value="ECO:0007669"/>
    <property type="project" value="UniProtKB-SubCell"/>
</dbReference>
<evidence type="ECO:0000256" key="6">
    <source>
        <dbReference type="ARBA" id="ARBA00022737"/>
    </source>
</evidence>
<feature type="transmembrane region" description="Helical" evidence="13">
    <location>
        <begin position="6"/>
        <end position="29"/>
    </location>
</feature>
<organism evidence="15 16">
    <name type="scientific">Kineosphaera limosa NBRC 100340</name>
    <dbReference type="NCBI Taxonomy" id="1184609"/>
    <lineage>
        <taxon>Bacteria</taxon>
        <taxon>Bacillati</taxon>
        <taxon>Actinomycetota</taxon>
        <taxon>Actinomycetes</taxon>
        <taxon>Micrococcales</taxon>
        <taxon>Dermatophilaceae</taxon>
        <taxon>Kineosphaera</taxon>
    </lineage>
</organism>
<keyword evidence="2" id="KW-1003">Cell membrane</keyword>
<accession>K6WM66</accession>
<dbReference type="eggNOG" id="COG1502">
    <property type="taxonomic scope" value="Bacteria"/>
</dbReference>
<dbReference type="InterPro" id="IPR025202">
    <property type="entry name" value="PLD-like_dom"/>
</dbReference>
<dbReference type="InterPro" id="IPR022924">
    <property type="entry name" value="Cardiolipin_synthase"/>
</dbReference>
<feature type="transmembrane region" description="Helical" evidence="13">
    <location>
        <begin position="41"/>
        <end position="60"/>
    </location>
</feature>
<comment type="caution">
    <text evidence="15">The sequence shown here is derived from an EMBL/GenBank/DDBJ whole genome shotgun (WGS) entry which is preliminary data.</text>
</comment>
<evidence type="ECO:0000256" key="3">
    <source>
        <dbReference type="ARBA" id="ARBA00022516"/>
    </source>
</evidence>
<evidence type="ECO:0000256" key="12">
    <source>
        <dbReference type="NCBIfam" id="TIGR04265"/>
    </source>
</evidence>
<dbReference type="GO" id="GO:0008808">
    <property type="term" value="F:cardiolipin synthase activity"/>
    <property type="evidence" value="ECO:0007669"/>
    <property type="project" value="UniProtKB-UniRule"/>
</dbReference>
<feature type="domain" description="PLD phosphodiesterase" evidence="14">
    <location>
        <begin position="406"/>
        <end position="433"/>
    </location>
</feature>
<evidence type="ECO:0000313" key="16">
    <source>
        <dbReference type="Proteomes" id="UP000008366"/>
    </source>
</evidence>
<dbReference type="STRING" id="1184609.KILIM_014_00060"/>
<keyword evidence="8" id="KW-0443">Lipid metabolism</keyword>
<dbReference type="GO" id="GO:0032049">
    <property type="term" value="P:cardiolipin biosynthetic process"/>
    <property type="evidence" value="ECO:0007669"/>
    <property type="project" value="UniProtKB-UniRule"/>
</dbReference>
<dbReference type="AlphaFoldDB" id="K6WM66"/>
<keyword evidence="11" id="KW-1208">Phospholipid metabolism</keyword>
<dbReference type="PANTHER" id="PTHR21248">
    <property type="entry name" value="CARDIOLIPIN SYNTHASE"/>
    <property type="match status" value="1"/>
</dbReference>
<keyword evidence="16" id="KW-1185">Reference proteome</keyword>
<keyword evidence="6" id="KW-0677">Repeat</keyword>
<keyword evidence="4" id="KW-0808">Transferase</keyword>
<evidence type="ECO:0000256" key="10">
    <source>
        <dbReference type="ARBA" id="ARBA00023209"/>
    </source>
</evidence>
<evidence type="ECO:0000256" key="8">
    <source>
        <dbReference type="ARBA" id="ARBA00023098"/>
    </source>
</evidence>
<dbReference type="SMART" id="SM00155">
    <property type="entry name" value="PLDc"/>
    <property type="match status" value="2"/>
</dbReference>
<sequence>MFDVELPLFVETVVLVVDFTIKALAIGIVPENRRPSSSSAWLLLILFLPLVGLPLFLLLGSSRVNNRRHRIQAQANALLDDGLAHLPTVPPGLELPPGVESMMALNRRLTSLPCVPGTVEEVLTDYHGMLADIAAAIDGATRYVHVQTYIARWDEASDPVFAAMARARARGVEVRLLIDHLGSRRYRGYRRTKKRFKEAGFTWHLMLPIDLLRLRWRRLDLRNHRKVIVVDGRLGYVGSLNLIAPHYGTDVPGGTKREWLETVVRVSGPIVASLESVFAVDWYTECAELLDAQTYLPEAGSSPDLAIGGPVNALQVVPSGPGFQTQPNQRLFTSLIHRAQRELLIVSPYFVPDESILEAVTTAAHRGVRVELFVSERADQFVVQHAQASYYTVLLEAGVRIHRYPAPFVLHAKFLTVDDEVAVIGSSNMDMRSFGLNYEISLMGAAGDMPARLRRIAAAYRGPSAELSLADWETRPWLRRYTENVARLTSALQ</sequence>
<dbReference type="InterPro" id="IPR027379">
    <property type="entry name" value="CLS_N"/>
</dbReference>
<keyword evidence="10" id="KW-0594">Phospholipid biosynthesis</keyword>
<evidence type="ECO:0000256" key="5">
    <source>
        <dbReference type="ARBA" id="ARBA00022692"/>
    </source>
</evidence>
<evidence type="ECO:0000256" key="13">
    <source>
        <dbReference type="SAM" id="Phobius"/>
    </source>
</evidence>
<keyword evidence="7 13" id="KW-1133">Transmembrane helix</keyword>
<dbReference type="RefSeq" id="WP_006591403.1">
    <property type="nucleotide sequence ID" value="NZ_BAHD01000014.1"/>
</dbReference>